<gene>
    <name evidence="3" type="ORF">U9M48_004249</name>
</gene>
<accession>A0AAQ3SHK1</accession>
<feature type="compositionally biased region" description="Basic residues" evidence="1">
    <location>
        <begin position="156"/>
        <end position="174"/>
    </location>
</feature>
<proteinExistence type="predicted"/>
<feature type="chain" id="PRO_5043050961" description="Secreted protein" evidence="2">
    <location>
        <begin position="29"/>
        <end position="225"/>
    </location>
</feature>
<reference evidence="3 4" key="1">
    <citation type="submission" date="2024-02" db="EMBL/GenBank/DDBJ databases">
        <title>High-quality chromosome-scale genome assembly of Pensacola bahiagrass (Paspalum notatum Flugge var. saurae).</title>
        <authorList>
            <person name="Vega J.M."/>
            <person name="Podio M."/>
            <person name="Orjuela J."/>
            <person name="Siena L.A."/>
            <person name="Pessino S.C."/>
            <person name="Combes M.C."/>
            <person name="Mariac C."/>
            <person name="Albertini E."/>
            <person name="Pupilli F."/>
            <person name="Ortiz J.P.A."/>
            <person name="Leblanc O."/>
        </authorList>
    </citation>
    <scope>NUCLEOTIDE SEQUENCE [LARGE SCALE GENOMIC DNA]</scope>
    <source>
        <strain evidence="3">R1</strain>
        <tissue evidence="3">Leaf</tissue>
    </source>
</reference>
<evidence type="ECO:0000313" key="3">
    <source>
        <dbReference type="EMBL" id="WVZ53281.1"/>
    </source>
</evidence>
<dbReference type="EMBL" id="CP144745">
    <property type="protein sequence ID" value="WVZ53281.1"/>
    <property type="molecule type" value="Genomic_DNA"/>
</dbReference>
<protein>
    <recommendedName>
        <fullName evidence="5">Secreted protein</fullName>
    </recommendedName>
</protein>
<organism evidence="3 4">
    <name type="scientific">Paspalum notatum var. saurae</name>
    <dbReference type="NCBI Taxonomy" id="547442"/>
    <lineage>
        <taxon>Eukaryota</taxon>
        <taxon>Viridiplantae</taxon>
        <taxon>Streptophyta</taxon>
        <taxon>Embryophyta</taxon>
        <taxon>Tracheophyta</taxon>
        <taxon>Spermatophyta</taxon>
        <taxon>Magnoliopsida</taxon>
        <taxon>Liliopsida</taxon>
        <taxon>Poales</taxon>
        <taxon>Poaceae</taxon>
        <taxon>PACMAD clade</taxon>
        <taxon>Panicoideae</taxon>
        <taxon>Andropogonodae</taxon>
        <taxon>Paspaleae</taxon>
        <taxon>Paspalinae</taxon>
        <taxon>Paspalum</taxon>
    </lineage>
</organism>
<evidence type="ECO:0000313" key="4">
    <source>
        <dbReference type="Proteomes" id="UP001341281"/>
    </source>
</evidence>
<feature type="region of interest" description="Disordered" evidence="1">
    <location>
        <begin position="66"/>
        <end position="197"/>
    </location>
</feature>
<dbReference type="Proteomes" id="UP001341281">
    <property type="component" value="Chromosome 01"/>
</dbReference>
<evidence type="ECO:0000256" key="2">
    <source>
        <dbReference type="SAM" id="SignalP"/>
    </source>
</evidence>
<dbReference type="AlphaFoldDB" id="A0AAQ3SHK1"/>
<evidence type="ECO:0008006" key="5">
    <source>
        <dbReference type="Google" id="ProtNLM"/>
    </source>
</evidence>
<feature type="compositionally biased region" description="Pro residues" evidence="1">
    <location>
        <begin position="130"/>
        <end position="143"/>
    </location>
</feature>
<keyword evidence="4" id="KW-1185">Reference proteome</keyword>
<keyword evidence="2" id="KW-0732">Signal</keyword>
<name>A0AAQ3SHK1_PASNO</name>
<sequence>MAGEPNVSVVGFLVMVRLSSLVSSPALGWSMAKGASTGSSRLQCRGAYVRIVRRTWGVIILASSPVDEQARQSGRPRSHVSGGRCGARRLASKAAKKRSSGQALSTAGHALERPIIPPRGARGDGDRTPPRGPGEPPPPPPVPRAGKARQGSALHGPRRRGVRPTTRQPRKPRRWQGGSGVHKRTQERSPASGGRRRLPVAVYHRHHHSGGWRSGQVRRGVCEIG</sequence>
<feature type="compositionally biased region" description="Basic residues" evidence="1">
    <location>
        <begin position="86"/>
        <end position="99"/>
    </location>
</feature>
<evidence type="ECO:0000256" key="1">
    <source>
        <dbReference type="SAM" id="MobiDB-lite"/>
    </source>
</evidence>
<feature type="signal peptide" evidence="2">
    <location>
        <begin position="1"/>
        <end position="28"/>
    </location>
</feature>